<protein>
    <submittedName>
        <fullName evidence="1">Uncharacterized protein</fullName>
    </submittedName>
</protein>
<organism evidence="1">
    <name type="scientific">Arundo donax</name>
    <name type="common">Giant reed</name>
    <name type="synonym">Donax arundinaceus</name>
    <dbReference type="NCBI Taxonomy" id="35708"/>
    <lineage>
        <taxon>Eukaryota</taxon>
        <taxon>Viridiplantae</taxon>
        <taxon>Streptophyta</taxon>
        <taxon>Embryophyta</taxon>
        <taxon>Tracheophyta</taxon>
        <taxon>Spermatophyta</taxon>
        <taxon>Magnoliopsida</taxon>
        <taxon>Liliopsida</taxon>
        <taxon>Poales</taxon>
        <taxon>Poaceae</taxon>
        <taxon>PACMAD clade</taxon>
        <taxon>Arundinoideae</taxon>
        <taxon>Arundineae</taxon>
        <taxon>Arundo</taxon>
    </lineage>
</organism>
<dbReference type="AlphaFoldDB" id="A0A0A9AH33"/>
<proteinExistence type="predicted"/>
<accession>A0A0A9AH33</accession>
<evidence type="ECO:0000313" key="1">
    <source>
        <dbReference type="EMBL" id="JAD48255.1"/>
    </source>
</evidence>
<reference evidence="1" key="2">
    <citation type="journal article" date="2015" name="Data Brief">
        <title>Shoot transcriptome of the giant reed, Arundo donax.</title>
        <authorList>
            <person name="Barrero R.A."/>
            <person name="Guerrero F.D."/>
            <person name="Moolhuijzen P."/>
            <person name="Goolsby J.A."/>
            <person name="Tidwell J."/>
            <person name="Bellgard S.E."/>
            <person name="Bellgard M.I."/>
        </authorList>
    </citation>
    <scope>NUCLEOTIDE SEQUENCE</scope>
    <source>
        <tissue evidence="1">Shoot tissue taken approximately 20 cm above the soil surface</tissue>
    </source>
</reference>
<name>A0A0A9AH33_ARUDO</name>
<reference evidence="1" key="1">
    <citation type="submission" date="2014-09" db="EMBL/GenBank/DDBJ databases">
        <authorList>
            <person name="Magalhaes I.L.F."/>
            <person name="Oliveira U."/>
            <person name="Santos F.R."/>
            <person name="Vidigal T.H.D.A."/>
            <person name="Brescovit A.D."/>
            <person name="Santos A.J."/>
        </authorList>
    </citation>
    <scope>NUCLEOTIDE SEQUENCE</scope>
    <source>
        <tissue evidence="1">Shoot tissue taken approximately 20 cm above the soil surface</tissue>
    </source>
</reference>
<dbReference type="EMBL" id="GBRH01249640">
    <property type="protein sequence ID" value="JAD48255.1"/>
    <property type="molecule type" value="Transcribed_RNA"/>
</dbReference>
<sequence length="30" mass="3196">MTTKGPSVVCNLTNARNLVPPDTLLVPSEK</sequence>